<dbReference type="Pfam" id="PF06094">
    <property type="entry name" value="GGACT"/>
    <property type="match status" value="1"/>
</dbReference>
<evidence type="ECO:0000256" key="2">
    <source>
        <dbReference type="ARBA" id="ARBA00022679"/>
    </source>
</evidence>
<dbReference type="InterPro" id="IPR036568">
    <property type="entry name" value="GGCT-like_sf"/>
</dbReference>
<comment type="caution">
    <text evidence="6">The sequence shown here is derived from an EMBL/GenBank/DDBJ whole genome shotgun (WGS) entry which is preliminary data.</text>
</comment>
<evidence type="ECO:0000313" key="6">
    <source>
        <dbReference type="EMBL" id="KAF9478449.1"/>
    </source>
</evidence>
<reference evidence="6" key="1">
    <citation type="submission" date="2020-11" db="EMBL/GenBank/DDBJ databases">
        <authorList>
            <consortium name="DOE Joint Genome Institute"/>
            <person name="Ahrendt S."/>
            <person name="Riley R."/>
            <person name="Andreopoulos W."/>
            <person name="Labutti K."/>
            <person name="Pangilinan J."/>
            <person name="Ruiz-Duenas F.J."/>
            <person name="Barrasa J.M."/>
            <person name="Sanchez-Garcia M."/>
            <person name="Camarero S."/>
            <person name="Miyauchi S."/>
            <person name="Serrano A."/>
            <person name="Linde D."/>
            <person name="Babiker R."/>
            <person name="Drula E."/>
            <person name="Ayuso-Fernandez I."/>
            <person name="Pacheco R."/>
            <person name="Padilla G."/>
            <person name="Ferreira P."/>
            <person name="Barriuso J."/>
            <person name="Kellner H."/>
            <person name="Castanera R."/>
            <person name="Alfaro M."/>
            <person name="Ramirez L."/>
            <person name="Pisabarro A.G."/>
            <person name="Kuo A."/>
            <person name="Tritt A."/>
            <person name="Lipzen A."/>
            <person name="He G."/>
            <person name="Yan M."/>
            <person name="Ng V."/>
            <person name="Cullen D."/>
            <person name="Martin F."/>
            <person name="Rosso M.-N."/>
            <person name="Henrissat B."/>
            <person name="Hibbett D."/>
            <person name="Martinez A.T."/>
            <person name="Grigoriev I.V."/>
        </authorList>
    </citation>
    <scope>NUCLEOTIDE SEQUENCE</scope>
    <source>
        <strain evidence="6">CIRM-BRFM 674</strain>
    </source>
</reference>
<gene>
    <name evidence="6" type="ORF">BDN70DRAFT_906744</name>
</gene>
<dbReference type="EMBL" id="MU155234">
    <property type="protein sequence ID" value="KAF9478449.1"/>
    <property type="molecule type" value="Genomic_DNA"/>
</dbReference>
<accession>A0A9P6CZL7</accession>
<keyword evidence="4" id="KW-0732">Signal</keyword>
<protein>
    <recommendedName>
        <fullName evidence="3">Putative gamma-glutamylcyclotransferase</fullName>
    </recommendedName>
</protein>
<organism evidence="6 7">
    <name type="scientific">Pholiota conissans</name>
    <dbReference type="NCBI Taxonomy" id="109636"/>
    <lineage>
        <taxon>Eukaryota</taxon>
        <taxon>Fungi</taxon>
        <taxon>Dikarya</taxon>
        <taxon>Basidiomycota</taxon>
        <taxon>Agaricomycotina</taxon>
        <taxon>Agaricomycetes</taxon>
        <taxon>Agaricomycetidae</taxon>
        <taxon>Agaricales</taxon>
        <taxon>Agaricineae</taxon>
        <taxon>Strophariaceae</taxon>
        <taxon>Pholiota</taxon>
    </lineage>
</organism>
<dbReference type="InterPro" id="IPR045038">
    <property type="entry name" value="AIG2-like"/>
</dbReference>
<dbReference type="GO" id="GO:0016740">
    <property type="term" value="F:transferase activity"/>
    <property type="evidence" value="ECO:0007669"/>
    <property type="project" value="UniProtKB-KW"/>
</dbReference>
<evidence type="ECO:0000313" key="7">
    <source>
        <dbReference type="Proteomes" id="UP000807469"/>
    </source>
</evidence>
<feature type="chain" id="PRO_5040215260" description="Putative gamma-glutamylcyclotransferase" evidence="4">
    <location>
        <begin position="31"/>
        <end position="165"/>
    </location>
</feature>
<dbReference type="SUPFAM" id="SSF110857">
    <property type="entry name" value="Gamma-glutamyl cyclotransferase-like"/>
    <property type="match status" value="1"/>
</dbReference>
<dbReference type="InterPro" id="IPR009288">
    <property type="entry name" value="AIG2-like_dom"/>
</dbReference>
<feature type="domain" description="Gamma-glutamylcyclotransferase AIG2-like" evidence="5">
    <location>
        <begin position="15"/>
        <end position="135"/>
    </location>
</feature>
<dbReference type="AlphaFoldDB" id="A0A9P6CZL7"/>
<dbReference type="InterPro" id="IPR013024">
    <property type="entry name" value="GGCT-like"/>
</dbReference>
<proteinExistence type="inferred from homology"/>
<dbReference type="PANTHER" id="PTHR31544">
    <property type="entry name" value="AIG2-LIKE PROTEIN D"/>
    <property type="match status" value="1"/>
</dbReference>
<name>A0A9P6CZL7_9AGAR</name>
<dbReference type="OrthoDB" id="1044435at2759"/>
<comment type="similarity">
    <text evidence="1">Belongs to the gamma-glutamylcyclotransferase family.</text>
</comment>
<dbReference type="PANTHER" id="PTHR31544:SF2">
    <property type="entry name" value="AIG2-LIKE PROTEIN D"/>
    <property type="match status" value="1"/>
</dbReference>
<evidence type="ECO:0000256" key="3">
    <source>
        <dbReference type="ARBA" id="ARBA00030602"/>
    </source>
</evidence>
<evidence type="ECO:0000259" key="5">
    <source>
        <dbReference type="Pfam" id="PF06094"/>
    </source>
</evidence>
<evidence type="ECO:0000256" key="1">
    <source>
        <dbReference type="ARBA" id="ARBA00008861"/>
    </source>
</evidence>
<evidence type="ECO:0000256" key="4">
    <source>
        <dbReference type="SAM" id="SignalP"/>
    </source>
</evidence>
<dbReference type="Gene3D" id="3.10.490.10">
    <property type="entry name" value="Gamma-glutamyl cyclotransferase-like"/>
    <property type="match status" value="1"/>
</dbReference>
<dbReference type="Proteomes" id="UP000807469">
    <property type="component" value="Unassembled WGS sequence"/>
</dbReference>
<dbReference type="CDD" id="cd06661">
    <property type="entry name" value="GGCT_like"/>
    <property type="match status" value="1"/>
</dbReference>
<feature type="signal peptide" evidence="4">
    <location>
        <begin position="1"/>
        <end position="30"/>
    </location>
</feature>
<keyword evidence="2" id="KW-0808">Transferase</keyword>
<sequence length="165" mass="18529">MAITSHNPAAIARPLFLYGTLRAMPLLAWALTGDSRKIDVVEPLVKPAEVRGYARFSLHGKDYPALVKYADTSAVDGLLLYPQSKSERRKLDDFEGEAYVVTPVQVSVVGDKDWTVDADIYLWNGDSDMVSKDPWCLQTFIDERLDDWIELFAGMELVGDEEDTQ</sequence>
<keyword evidence="7" id="KW-1185">Reference proteome</keyword>